<name>A0ABR9ZGI7_9CORY</name>
<dbReference type="InterPro" id="IPR047741">
    <property type="entry name" value="DIP1984-like"/>
</dbReference>
<gene>
    <name evidence="1" type="ORF">IRY30_00300</name>
</gene>
<dbReference type="Proteomes" id="UP000635902">
    <property type="component" value="Unassembled WGS sequence"/>
</dbReference>
<dbReference type="Pfam" id="PF20935">
    <property type="entry name" value="DUF6847"/>
    <property type="match status" value="1"/>
</dbReference>
<keyword evidence="2" id="KW-1185">Reference proteome</keyword>
<evidence type="ECO:0000313" key="2">
    <source>
        <dbReference type="Proteomes" id="UP000635902"/>
    </source>
</evidence>
<organism evidence="1 2">
    <name type="scientific">Corynebacterium suicordis DSM 45110</name>
    <dbReference type="NCBI Taxonomy" id="1121369"/>
    <lineage>
        <taxon>Bacteria</taxon>
        <taxon>Bacillati</taxon>
        <taxon>Actinomycetota</taxon>
        <taxon>Actinomycetes</taxon>
        <taxon>Mycobacteriales</taxon>
        <taxon>Corynebacteriaceae</taxon>
        <taxon>Corynebacterium</taxon>
    </lineage>
</organism>
<dbReference type="Gene3D" id="6.10.320.10">
    <property type="match status" value="1"/>
</dbReference>
<evidence type="ECO:0000313" key="1">
    <source>
        <dbReference type="EMBL" id="MBF4552527.1"/>
    </source>
</evidence>
<accession>A0ABR9ZGI7</accession>
<proteinExistence type="predicted"/>
<dbReference type="RefSeq" id="WP_194555436.1">
    <property type="nucleotide sequence ID" value="NZ_JADKMY010000001.1"/>
</dbReference>
<sequence>MYLAEALAERAEAQRRYTQIAQRVTNFARVQEGDSPEEDPQALLKEATELLKHIEILVRRINRTNVLTNFDEQTTLADALIHRDTLNKQRQLYTQLADAASQRQDRYGRSEIKYVATVNVKELRAEADKAAKEFRLLDTRIQQFNWLTELAD</sequence>
<dbReference type="CDD" id="cd12208">
    <property type="entry name" value="DIP1984-like"/>
    <property type="match status" value="1"/>
</dbReference>
<comment type="caution">
    <text evidence="1">The sequence shown here is derived from an EMBL/GenBank/DDBJ whole genome shotgun (WGS) entry which is preliminary data.</text>
</comment>
<protein>
    <submittedName>
        <fullName evidence="1">DIP1984 family protein</fullName>
    </submittedName>
</protein>
<dbReference type="NCBIfam" id="NF038048">
    <property type="entry name" value="DIP1984_fam"/>
    <property type="match status" value="1"/>
</dbReference>
<reference evidence="1 2" key="1">
    <citation type="submission" date="2020-10" db="EMBL/GenBank/DDBJ databases">
        <title>Novel species in genus Corynebacterium.</title>
        <authorList>
            <person name="Zhang G."/>
        </authorList>
    </citation>
    <scope>NUCLEOTIDE SEQUENCE [LARGE SCALE GENOMIC DNA]</scope>
    <source>
        <strain evidence="1 2">DSM 45110</strain>
    </source>
</reference>
<dbReference type="EMBL" id="JADKMY010000001">
    <property type="protein sequence ID" value="MBF4552527.1"/>
    <property type="molecule type" value="Genomic_DNA"/>
</dbReference>